<dbReference type="PANTHER" id="PTHR12147">
    <property type="entry name" value="METALLOPEPTIDASE M28 FAMILY MEMBER"/>
    <property type="match status" value="1"/>
</dbReference>
<evidence type="ECO:0000259" key="3">
    <source>
        <dbReference type="Pfam" id="PF04389"/>
    </source>
</evidence>
<dbReference type="Gene3D" id="3.40.630.10">
    <property type="entry name" value="Zn peptidases"/>
    <property type="match status" value="1"/>
</dbReference>
<evidence type="ECO:0000259" key="2">
    <source>
        <dbReference type="Pfam" id="PF02225"/>
    </source>
</evidence>
<dbReference type="InterPro" id="IPR046450">
    <property type="entry name" value="PA_dom_sf"/>
</dbReference>
<reference evidence="5" key="1">
    <citation type="submission" date="2017-01" db="EMBL/GenBank/DDBJ databases">
        <authorList>
            <person name="Varghese N."/>
            <person name="Submissions S."/>
        </authorList>
    </citation>
    <scope>NUCLEOTIDE SEQUENCE [LARGE SCALE GENOMIC DNA]</scope>
    <source>
        <strain evidence="5">DSM 45196</strain>
    </source>
</reference>
<evidence type="ECO:0000256" key="1">
    <source>
        <dbReference type="SAM" id="SignalP"/>
    </source>
</evidence>
<keyword evidence="4" id="KW-0645">Protease</keyword>
<dbReference type="SUPFAM" id="SSF53187">
    <property type="entry name" value="Zn-dependent exopeptidases"/>
    <property type="match status" value="1"/>
</dbReference>
<dbReference type="EMBL" id="FTOD01000004">
    <property type="protein sequence ID" value="SIS73950.1"/>
    <property type="molecule type" value="Genomic_DNA"/>
</dbReference>
<dbReference type="CDD" id="cd02133">
    <property type="entry name" value="PA_C5a_like"/>
    <property type="match status" value="1"/>
</dbReference>
<protein>
    <submittedName>
        <fullName evidence="4">Aminopeptidase YwaD</fullName>
    </submittedName>
</protein>
<evidence type="ECO:0000313" key="4">
    <source>
        <dbReference type="EMBL" id="SIS73950.1"/>
    </source>
</evidence>
<gene>
    <name evidence="4" type="ORF">SAMN05421790_104208</name>
</gene>
<dbReference type="InterPro" id="IPR007484">
    <property type="entry name" value="Peptidase_M28"/>
</dbReference>
<dbReference type="GO" id="GO:0006508">
    <property type="term" value="P:proteolysis"/>
    <property type="evidence" value="ECO:0007669"/>
    <property type="project" value="InterPro"/>
</dbReference>
<name>A0A1N7LJE0_9BACL</name>
<evidence type="ECO:0000313" key="5">
    <source>
        <dbReference type="Proteomes" id="UP000186795"/>
    </source>
</evidence>
<dbReference type="Pfam" id="PF02225">
    <property type="entry name" value="PA"/>
    <property type="match status" value="1"/>
</dbReference>
<proteinExistence type="predicted"/>
<dbReference type="GO" id="GO:0008235">
    <property type="term" value="F:metalloexopeptidase activity"/>
    <property type="evidence" value="ECO:0007669"/>
    <property type="project" value="InterPro"/>
</dbReference>
<dbReference type="Pfam" id="PF04389">
    <property type="entry name" value="Peptidase_M28"/>
    <property type="match status" value="1"/>
</dbReference>
<organism evidence="4 5">
    <name type="scientific">Kroppenstedtia eburnea</name>
    <dbReference type="NCBI Taxonomy" id="714067"/>
    <lineage>
        <taxon>Bacteria</taxon>
        <taxon>Bacillati</taxon>
        <taxon>Bacillota</taxon>
        <taxon>Bacilli</taxon>
        <taxon>Bacillales</taxon>
        <taxon>Thermoactinomycetaceae</taxon>
        <taxon>Kroppenstedtia</taxon>
    </lineage>
</organism>
<dbReference type="AlphaFoldDB" id="A0A1N7LJE0"/>
<keyword evidence="1" id="KW-0732">Signal</keyword>
<feature type="chain" id="PRO_5009943324" evidence="1">
    <location>
        <begin position="27"/>
        <end position="452"/>
    </location>
</feature>
<keyword evidence="5" id="KW-1185">Reference proteome</keyword>
<dbReference type="Gene3D" id="3.50.30.30">
    <property type="match status" value="1"/>
</dbReference>
<dbReference type="Proteomes" id="UP000186795">
    <property type="component" value="Unassembled WGS sequence"/>
</dbReference>
<keyword evidence="4" id="KW-0378">Hydrolase</keyword>
<sequence length="452" mass="48933">MKGNRVGIVSVLALAIVLVFSTSAYAAPLSGKHPEERVSAERIHGHIAKLADRDNARMTGFEGEHRAADYLAKELKGYGLKVERQTFPILAFQSHGSEVKINSPEEKTLESHTFTYTPATPEGGLTAELVHAGLGLPEDFTGDVRGKIALIQRGEINFFEKAQNAAQAGAVGAIIYNNTDGTVNGTLGEPTQIPVVSLSQADGEALKSQLATGQRVEATLVADVELFPSHSQNVIGTIPAQKGPKKAKTVVVGAHYDGVDSAAANDNASGTGTLLELARVLSKEKLHHNVRVIFFGAEEVGLVGSTRYVESLSEGERANIAAMINMDMVGVGDTIGIMTAYETGDSFVANLAEELVKKRGHDYERYTSTRSDHVPFEEAGIPTAFLNYHTDPYYHTKEDTLDKISKENLHHMGTLVTRLTHTLADNNKLPKKKYQIGKLQLQQSDYLESDVK</sequence>
<dbReference type="PANTHER" id="PTHR12147:SF26">
    <property type="entry name" value="PEPTIDASE M28 DOMAIN-CONTAINING PROTEIN"/>
    <property type="match status" value="1"/>
</dbReference>
<keyword evidence="4" id="KW-0031">Aminopeptidase</keyword>
<feature type="signal peptide" evidence="1">
    <location>
        <begin position="1"/>
        <end position="26"/>
    </location>
</feature>
<feature type="domain" description="PA" evidence="2">
    <location>
        <begin position="126"/>
        <end position="206"/>
    </location>
</feature>
<accession>A0A1N7LJE0</accession>
<dbReference type="SUPFAM" id="SSF52025">
    <property type="entry name" value="PA domain"/>
    <property type="match status" value="1"/>
</dbReference>
<dbReference type="RefSeq" id="WP_052528916.1">
    <property type="nucleotide sequence ID" value="NZ_CP048103.1"/>
</dbReference>
<dbReference type="OrthoDB" id="9762302at2"/>
<dbReference type="InterPro" id="IPR003137">
    <property type="entry name" value="PA_domain"/>
</dbReference>
<dbReference type="InterPro" id="IPR045175">
    <property type="entry name" value="M28_fam"/>
</dbReference>
<feature type="domain" description="Peptidase M28" evidence="3">
    <location>
        <begin position="233"/>
        <end position="418"/>
    </location>
</feature>
<dbReference type="GO" id="GO:0004177">
    <property type="term" value="F:aminopeptidase activity"/>
    <property type="evidence" value="ECO:0007669"/>
    <property type="project" value="UniProtKB-KW"/>
</dbReference>